<feature type="compositionally biased region" description="Basic and acidic residues" evidence="1">
    <location>
        <begin position="1"/>
        <end position="10"/>
    </location>
</feature>
<accession>A0A1G9Y0U0</accession>
<reference evidence="2 3" key="1">
    <citation type="submission" date="2016-10" db="EMBL/GenBank/DDBJ databases">
        <authorList>
            <person name="de Groot N.N."/>
        </authorList>
    </citation>
    <scope>NUCLEOTIDE SEQUENCE [LARGE SCALE GENOMIC DNA]</scope>
    <source>
        <strain evidence="2 3">CGMCC 4.2022</strain>
    </source>
</reference>
<dbReference type="AlphaFoldDB" id="A0A1G9Y0U0"/>
<dbReference type="Proteomes" id="UP000199341">
    <property type="component" value="Unassembled WGS sequence"/>
</dbReference>
<keyword evidence="3" id="KW-1185">Reference proteome</keyword>
<gene>
    <name evidence="2" type="ORF">SAMN05216259_102364</name>
</gene>
<protein>
    <submittedName>
        <fullName evidence="2">Uncharacterized protein</fullName>
    </submittedName>
</protein>
<feature type="compositionally biased region" description="Basic and acidic residues" evidence="1">
    <location>
        <begin position="26"/>
        <end position="42"/>
    </location>
</feature>
<name>A0A1G9Y0U0_9ACTN</name>
<dbReference type="STRING" id="310781.SAMN05216259_102364"/>
<dbReference type="RefSeq" id="WP_265737016.1">
    <property type="nucleotide sequence ID" value="NZ_FNIE01000002.1"/>
</dbReference>
<feature type="region of interest" description="Disordered" evidence="1">
    <location>
        <begin position="1"/>
        <end position="42"/>
    </location>
</feature>
<proteinExistence type="predicted"/>
<evidence type="ECO:0000256" key="1">
    <source>
        <dbReference type="SAM" id="MobiDB-lite"/>
    </source>
</evidence>
<evidence type="ECO:0000313" key="3">
    <source>
        <dbReference type="Proteomes" id="UP000199341"/>
    </source>
</evidence>
<organism evidence="2 3">
    <name type="scientific">Actinacidiphila guanduensis</name>
    <dbReference type="NCBI Taxonomy" id="310781"/>
    <lineage>
        <taxon>Bacteria</taxon>
        <taxon>Bacillati</taxon>
        <taxon>Actinomycetota</taxon>
        <taxon>Actinomycetes</taxon>
        <taxon>Kitasatosporales</taxon>
        <taxon>Streptomycetaceae</taxon>
        <taxon>Actinacidiphila</taxon>
    </lineage>
</organism>
<sequence length="42" mass="4609">MVELPADHTTLRPGGPGGRFLAHQDPAARPDPTRDIRRSQDC</sequence>
<evidence type="ECO:0000313" key="2">
    <source>
        <dbReference type="EMBL" id="SDN02650.1"/>
    </source>
</evidence>
<dbReference type="EMBL" id="FNIE01000002">
    <property type="protein sequence ID" value="SDN02650.1"/>
    <property type="molecule type" value="Genomic_DNA"/>
</dbReference>